<protein>
    <recommendedName>
        <fullName evidence="2">DUF8202 domain-containing protein</fullName>
    </recommendedName>
</protein>
<dbReference type="KEGG" id="mut:GVT53_19250"/>
<evidence type="ECO:0000313" key="3">
    <source>
        <dbReference type="EMBL" id="QII46727.1"/>
    </source>
</evidence>
<feature type="region of interest" description="Disordered" evidence="1">
    <location>
        <begin position="1017"/>
        <end position="1051"/>
    </location>
</feature>
<feature type="compositionally biased region" description="Basic residues" evidence="1">
    <location>
        <begin position="866"/>
        <end position="891"/>
    </location>
</feature>
<feature type="region of interest" description="Disordered" evidence="1">
    <location>
        <begin position="1066"/>
        <end position="1092"/>
    </location>
</feature>
<name>A0A6G7J8H2_9FLAO</name>
<dbReference type="RefSeq" id="WP_166250098.1">
    <property type="nucleotide sequence ID" value="NZ_CP049616.1"/>
</dbReference>
<keyword evidence="4" id="KW-1185">Reference proteome</keyword>
<proteinExistence type="predicted"/>
<organism evidence="3 4">
    <name type="scientific">Flagellimonas oceani</name>
    <dbReference type="NCBI Taxonomy" id="2698672"/>
    <lineage>
        <taxon>Bacteria</taxon>
        <taxon>Pseudomonadati</taxon>
        <taxon>Bacteroidota</taxon>
        <taxon>Flavobacteriia</taxon>
        <taxon>Flavobacteriales</taxon>
        <taxon>Flavobacteriaceae</taxon>
        <taxon>Flagellimonas</taxon>
    </lineage>
</organism>
<evidence type="ECO:0000256" key="1">
    <source>
        <dbReference type="SAM" id="MobiDB-lite"/>
    </source>
</evidence>
<dbReference type="AlphaFoldDB" id="A0A6G7J8H2"/>
<sequence length="1092" mass="117833">MTKLLLSFFSYALNLFQVQNKPYKKSQNQNALMGFKKPVKWLTVLSILFISGQTFAQTDEVDTWFRAGKGINSPTDGILFADPNPAPPADGTPVNIWYDIVYNSQQNAVPHPLPANYSLDPLAPPPNHGFDYNLPNSGVTYPLFLTPAGSIPGLPTFRRNSTDNINFNPVVQFDGSGNGQALHFKMVNRENLTVFIVFKARGAGNSAETQKLLFGGDVQIQHGSFNVENWKTNLSFGISDGNTLSVGRTWRGDDGPGGPPYYQSGTIDLQAEPAIGTLVRSATLGSETLTAYANGILEFSNIRNHLLAGNELFEFYRLGKHFNSNDPNRNLTGDIAEVLVADLALGTLEREKVESYLAIKYGITLNAGGPLGSINGNDGYNYIAADGTVIWQVDPVYKHDIAGIGKDKYHDNANAGTIDLRYNQDQRISKSANSDAIVTISTNNDFSTDNLDLSRTDVDDFSFYSYRHNYLIWGNNDATINEIDSELPLNITKRLGREWRVQAVRSAGTNQITNVSVRVDLSGSDILTNACDLQLLIDTDTDGDFTTGPITRISATSVDGADNVYFDNVTFNHLEVFTIGYEQEAPILDPIDSVTACDSYELPMISGTNLTGNQAYYDASGGPSGGGTKYLPGDIITSSIDLYAYDETGGAPNCSDEESFKVDINASPAVPAITVTPESCSADATNVVSNYDANLTYTSSPAGLSVGAGGVITGGTNGVDYTITAENTDNCTAVSAPFTFDAGTQLPSPAVPAITVTPESCSADATNVVSNYDANLTYTSSPAGLSVGAGGVITGGTNGVDYTITAENTDNCTAVSAPFTFDAGTQLPSPAVPAITVTPESCSADATNVVSNYDANLTYTSSPAGKRGRGRGHHRRHQRGRLHHHRGEHGQLHRSFRSFTFDAGTQLPSPAVPAITVTPESCSADATNVVSNYDANLTYTSSPAKRGRGRGHHRRHQRGRLHHHRGEHGQLHRSFRSFTFDAGTQLPSPAVPAITVTPESCSADATNVVSNYDANLTYTSSPAGKRGRGRGHHRRHQRGRLHHHRGEHGQLHRSFRSLHIRRRHTAAITGSPRHNRHTGELLRGRHQRGLQL</sequence>
<gene>
    <name evidence="3" type="ORF">GVT53_19250</name>
</gene>
<feature type="domain" description="DUF8202" evidence="2">
    <location>
        <begin position="349"/>
        <end position="571"/>
    </location>
</feature>
<dbReference type="Proteomes" id="UP000502928">
    <property type="component" value="Chromosome"/>
</dbReference>
<dbReference type="EMBL" id="CP049616">
    <property type="protein sequence ID" value="QII46727.1"/>
    <property type="molecule type" value="Genomic_DNA"/>
</dbReference>
<feature type="compositionally biased region" description="Basic residues" evidence="1">
    <location>
        <begin position="945"/>
        <end position="970"/>
    </location>
</feature>
<feature type="region of interest" description="Disordered" evidence="1">
    <location>
        <begin position="939"/>
        <end position="970"/>
    </location>
</feature>
<feature type="region of interest" description="Disordered" evidence="1">
    <location>
        <begin position="858"/>
        <end position="891"/>
    </location>
</feature>
<accession>A0A6G7J8H2</accession>
<evidence type="ECO:0000313" key="4">
    <source>
        <dbReference type="Proteomes" id="UP000502928"/>
    </source>
</evidence>
<dbReference type="InterPro" id="IPR058515">
    <property type="entry name" value="DUF8202"/>
</dbReference>
<feature type="compositionally biased region" description="Basic residues" evidence="1">
    <location>
        <begin position="1025"/>
        <end position="1051"/>
    </location>
</feature>
<dbReference type="Pfam" id="PF26628">
    <property type="entry name" value="DUF8202"/>
    <property type="match status" value="1"/>
</dbReference>
<reference evidence="3 4" key="1">
    <citation type="submission" date="2020-02" db="EMBL/GenBank/DDBJ databases">
        <title>Complete genome of Muricauda sp. 501str8.</title>
        <authorList>
            <person name="Dong B."/>
            <person name="Zhu S."/>
            <person name="Yang J."/>
            <person name="Chen J."/>
        </authorList>
    </citation>
    <scope>NUCLEOTIDE SEQUENCE [LARGE SCALE GENOMIC DNA]</scope>
    <source>
        <strain evidence="3 4">501str8</strain>
    </source>
</reference>
<evidence type="ECO:0000259" key="2">
    <source>
        <dbReference type="Pfam" id="PF26628"/>
    </source>
</evidence>